<dbReference type="InterPro" id="IPR027417">
    <property type="entry name" value="P-loop_NTPase"/>
</dbReference>
<proteinExistence type="predicted"/>
<gene>
    <name evidence="2" type="ORF">ACFQ4A_03945</name>
</gene>
<keyword evidence="2" id="KW-0067">ATP-binding</keyword>
<name>A0ABW3ZS30_9BACI</name>
<comment type="caution">
    <text evidence="2">The sequence shown here is derived from an EMBL/GenBank/DDBJ whole genome shotgun (WGS) entry which is preliminary data.</text>
</comment>
<sequence length="73" mass="7965">MDEIGYAPFDATSAQIMFQVVSKRHEEGSLIITNKSDSEWGDMLGSSILATAILDRLLHQFCLFTTSGATPTV</sequence>
<organism evidence="2 3">
    <name type="scientific">Lentibacillus salinarum</name>
    <dbReference type="NCBI Taxonomy" id="446820"/>
    <lineage>
        <taxon>Bacteria</taxon>
        <taxon>Bacillati</taxon>
        <taxon>Bacillota</taxon>
        <taxon>Bacilli</taxon>
        <taxon>Bacillales</taxon>
        <taxon>Bacillaceae</taxon>
        <taxon>Lentibacillus</taxon>
    </lineage>
</organism>
<evidence type="ECO:0000313" key="2">
    <source>
        <dbReference type="EMBL" id="MFD1360830.1"/>
    </source>
</evidence>
<dbReference type="EMBL" id="JBHTNH010000003">
    <property type="protein sequence ID" value="MFD1360830.1"/>
    <property type="molecule type" value="Genomic_DNA"/>
</dbReference>
<evidence type="ECO:0000313" key="3">
    <source>
        <dbReference type="Proteomes" id="UP001597178"/>
    </source>
</evidence>
<accession>A0ABW3ZS30</accession>
<feature type="domain" description="IstB-like ATP-binding" evidence="1">
    <location>
        <begin position="1"/>
        <end position="64"/>
    </location>
</feature>
<evidence type="ECO:0000259" key="1">
    <source>
        <dbReference type="Pfam" id="PF01695"/>
    </source>
</evidence>
<keyword evidence="2" id="KW-0547">Nucleotide-binding</keyword>
<dbReference type="Proteomes" id="UP001597178">
    <property type="component" value="Unassembled WGS sequence"/>
</dbReference>
<dbReference type="InterPro" id="IPR002611">
    <property type="entry name" value="IstB_ATP-bd"/>
</dbReference>
<dbReference type="RefSeq" id="WP_382397790.1">
    <property type="nucleotide sequence ID" value="NZ_JBHTNH010000003.1"/>
</dbReference>
<reference evidence="3" key="1">
    <citation type="journal article" date="2019" name="Int. J. Syst. Evol. Microbiol.">
        <title>The Global Catalogue of Microorganisms (GCM) 10K type strain sequencing project: providing services to taxonomists for standard genome sequencing and annotation.</title>
        <authorList>
            <consortium name="The Broad Institute Genomics Platform"/>
            <consortium name="The Broad Institute Genome Sequencing Center for Infectious Disease"/>
            <person name="Wu L."/>
            <person name="Ma J."/>
        </authorList>
    </citation>
    <scope>NUCLEOTIDE SEQUENCE [LARGE SCALE GENOMIC DNA]</scope>
    <source>
        <strain evidence="3">CCUG 54822</strain>
    </source>
</reference>
<dbReference type="Gene3D" id="3.40.50.300">
    <property type="entry name" value="P-loop containing nucleotide triphosphate hydrolases"/>
    <property type="match status" value="1"/>
</dbReference>
<dbReference type="Pfam" id="PF01695">
    <property type="entry name" value="IstB_IS21"/>
    <property type="match status" value="1"/>
</dbReference>
<dbReference type="GO" id="GO:0005524">
    <property type="term" value="F:ATP binding"/>
    <property type="evidence" value="ECO:0007669"/>
    <property type="project" value="UniProtKB-KW"/>
</dbReference>
<protein>
    <submittedName>
        <fullName evidence="2">ATP-binding protein</fullName>
    </submittedName>
</protein>
<keyword evidence="3" id="KW-1185">Reference proteome</keyword>